<sequence>MEHNPIRKEWLGTLSIGMLPLADYIITHSFFQMPSPTVTIPMPFSLAYGPRCGRLFARVGKRYTHRFAAEMYGLRRC</sequence>
<name>G2XRY0_BOTF4</name>
<dbReference type="EMBL" id="FQ790259">
    <property type="protein sequence ID" value="CCD33726.1"/>
    <property type="molecule type" value="Genomic_DNA"/>
</dbReference>
<protein>
    <submittedName>
        <fullName evidence="1">Uncharacterized protein</fullName>
    </submittedName>
</protein>
<reference evidence="2" key="1">
    <citation type="journal article" date="2011" name="PLoS Genet.">
        <title>Genomic analysis of the necrotrophic fungal pathogens Sclerotinia sclerotiorum and Botrytis cinerea.</title>
        <authorList>
            <person name="Amselem J."/>
            <person name="Cuomo C.A."/>
            <person name="van Kan J.A."/>
            <person name="Viaud M."/>
            <person name="Benito E.P."/>
            <person name="Couloux A."/>
            <person name="Coutinho P.M."/>
            <person name="de Vries R.P."/>
            <person name="Dyer P.S."/>
            <person name="Fillinger S."/>
            <person name="Fournier E."/>
            <person name="Gout L."/>
            <person name="Hahn M."/>
            <person name="Kohn L."/>
            <person name="Lapalu N."/>
            <person name="Plummer K.M."/>
            <person name="Pradier J.M."/>
            <person name="Quevillon E."/>
            <person name="Sharon A."/>
            <person name="Simon A."/>
            <person name="ten Have A."/>
            <person name="Tudzynski B."/>
            <person name="Tudzynski P."/>
            <person name="Wincker P."/>
            <person name="Andrew M."/>
            <person name="Anthouard V."/>
            <person name="Beever R.E."/>
            <person name="Beffa R."/>
            <person name="Benoit I."/>
            <person name="Bouzid O."/>
            <person name="Brault B."/>
            <person name="Chen Z."/>
            <person name="Choquer M."/>
            <person name="Collemare J."/>
            <person name="Cotton P."/>
            <person name="Danchin E.G."/>
            <person name="Da Silva C."/>
            <person name="Gautier A."/>
            <person name="Giraud C."/>
            <person name="Giraud T."/>
            <person name="Gonzalez C."/>
            <person name="Grossetete S."/>
            <person name="Guldener U."/>
            <person name="Henrissat B."/>
            <person name="Howlett B.J."/>
            <person name="Kodira C."/>
            <person name="Kretschmer M."/>
            <person name="Lappartient A."/>
            <person name="Leroch M."/>
            <person name="Levis C."/>
            <person name="Mauceli E."/>
            <person name="Neuveglise C."/>
            <person name="Oeser B."/>
            <person name="Pearson M."/>
            <person name="Poulain J."/>
            <person name="Poussereau N."/>
            <person name="Quesneville H."/>
            <person name="Rascle C."/>
            <person name="Schumacher J."/>
            <person name="Segurens B."/>
            <person name="Sexton A."/>
            <person name="Silva E."/>
            <person name="Sirven C."/>
            <person name="Soanes D.M."/>
            <person name="Talbot N.J."/>
            <person name="Templeton M."/>
            <person name="Yandava C."/>
            <person name="Yarden O."/>
            <person name="Zeng Q."/>
            <person name="Rollins J.A."/>
            <person name="Lebrun M.H."/>
            <person name="Dickman M."/>
        </authorList>
    </citation>
    <scope>NUCLEOTIDE SEQUENCE [LARGE SCALE GENOMIC DNA]</scope>
    <source>
        <strain evidence="2">T4</strain>
    </source>
</reference>
<dbReference type="HOGENOM" id="CLU_2637774_0_0_1"/>
<evidence type="ECO:0000313" key="1">
    <source>
        <dbReference type="EMBL" id="CCD33726.1"/>
    </source>
</evidence>
<dbReference type="AlphaFoldDB" id="G2XRY0"/>
<proteinExistence type="predicted"/>
<accession>G2XRY0</accession>
<evidence type="ECO:0000313" key="2">
    <source>
        <dbReference type="Proteomes" id="UP000008177"/>
    </source>
</evidence>
<dbReference type="Proteomes" id="UP000008177">
    <property type="component" value="Unplaced contigs"/>
</dbReference>
<dbReference type="InParanoid" id="G2XRY0"/>
<gene>
    <name evidence="1" type="ORF">BofuT4_P065380.1</name>
</gene>
<organism evidence="1 2">
    <name type="scientific">Botryotinia fuckeliana (strain T4)</name>
    <name type="common">Noble rot fungus</name>
    <name type="synonym">Botrytis cinerea</name>
    <dbReference type="NCBI Taxonomy" id="999810"/>
    <lineage>
        <taxon>Eukaryota</taxon>
        <taxon>Fungi</taxon>
        <taxon>Dikarya</taxon>
        <taxon>Ascomycota</taxon>
        <taxon>Pezizomycotina</taxon>
        <taxon>Leotiomycetes</taxon>
        <taxon>Helotiales</taxon>
        <taxon>Sclerotiniaceae</taxon>
        <taxon>Botrytis</taxon>
    </lineage>
</organism>